<evidence type="ECO:0000256" key="15">
    <source>
        <dbReference type="ARBA" id="ARBA00063126"/>
    </source>
</evidence>
<evidence type="ECO:0000256" key="14">
    <source>
        <dbReference type="ARBA" id="ARBA00056116"/>
    </source>
</evidence>
<keyword evidence="9 19" id="KW-0863">Zinc-finger</keyword>
<dbReference type="Pfam" id="PF11145">
    <property type="entry name" value="DUF2921"/>
    <property type="match status" value="2"/>
</dbReference>
<evidence type="ECO:0000256" key="12">
    <source>
        <dbReference type="ARBA" id="ARBA00022989"/>
    </source>
</evidence>
<dbReference type="GO" id="GO:0008270">
    <property type="term" value="F:zinc ion binding"/>
    <property type="evidence" value="ECO:0007669"/>
    <property type="project" value="UniProtKB-KW"/>
</dbReference>
<feature type="compositionally biased region" description="Pro residues" evidence="20">
    <location>
        <begin position="494"/>
        <end position="504"/>
    </location>
</feature>
<evidence type="ECO:0000256" key="5">
    <source>
        <dbReference type="ARBA" id="ARBA00022679"/>
    </source>
</evidence>
<accession>A0A6G1J947</accession>
<dbReference type="InterPro" id="IPR021319">
    <property type="entry name" value="DUF2921"/>
</dbReference>
<feature type="compositionally biased region" description="Low complexity" evidence="20">
    <location>
        <begin position="505"/>
        <end position="524"/>
    </location>
</feature>
<evidence type="ECO:0000256" key="19">
    <source>
        <dbReference type="PROSITE-ProRule" id="PRU00175"/>
    </source>
</evidence>
<dbReference type="InterPro" id="IPR001841">
    <property type="entry name" value="Znf_RING"/>
</dbReference>
<dbReference type="GO" id="GO:0061630">
    <property type="term" value="F:ubiquitin protein ligase activity"/>
    <property type="evidence" value="ECO:0007669"/>
    <property type="project" value="UniProtKB-EC"/>
</dbReference>
<evidence type="ECO:0000256" key="6">
    <source>
        <dbReference type="ARBA" id="ARBA00022692"/>
    </source>
</evidence>
<feature type="transmembrane region" description="Helical" evidence="21">
    <location>
        <begin position="628"/>
        <end position="648"/>
    </location>
</feature>
<feature type="transmembrane region" description="Helical" evidence="21">
    <location>
        <begin position="574"/>
        <end position="591"/>
    </location>
</feature>
<evidence type="ECO:0000313" key="24">
    <source>
        <dbReference type="EMBL" id="KAF2686685.1"/>
    </source>
</evidence>
<sequence>MEVRRDPRQFLFFIILFLLINSPEPQNAGYNTRSRYDEVIEREWAHLEILNRTRWGDFDARKDRWLNVTGLRDEDGFSWEVLGDVRKRAVERMRGLLGERTDRILDGLSGEVDKIPVYRNLSGYVQGEWVRSHLSRVRHPVEMNISTILPDNPFPLADFDRNVTGTGGPVRVHFTELEGRMRTGGNGSVSEVSARVVIGDDKSWGHNWWEFMVNGVHYPGSGGAVLTTTSERYAGIFALPHLQLSSHLYSTAQELLNRTIYETVDRQVNRMYPVWNPWSSAVEGVNDALLGAPHCEFVLFLQEHPLQFQLKPEQQPLQSQVDMDWLEHELRYPTGAPLPRRSPLTMSMVGFSPDCGFVIESKGPPDFPPSEALHLTGSKTEEFNDRARHGIVAFAVISAFQLMFLIKQAKEAATPSTRNRISFYTIAMMALGDGFAFLALVFMHLFLGTSQLALYTIAFLALFSVVLELRFLMDIWTVQVTEQMRQDRQQASTPTPPSPQPPATPTQQTRPATPLPTGDTLPLPATAPRPQPSPLIIVPSDQDGLTEDAATPANPATVQTTPARAELSTLYSRYCILLIILFFITLQFTAVRGTARAFYFNTICFIYVSFWMPQIYRNIMRNCRKALRWDFVIGQSVVRLLPVGYFYAVSDNVLFSRTDWSALAVLVGWVWVQIVALASQEVLGSRFFIREGWAPPAYDYHPILREDEEGATMPIGSSAPTSQDPDSPSASSPQLQPGESKGKGKKVFDCSICATDVEVPVIPAGGADEGQGLGMGGMVVARRNYMVTPCRHIFHTGCLEGWMRYRLVCPNCREVLPPL</sequence>
<evidence type="ECO:0000256" key="9">
    <source>
        <dbReference type="ARBA" id="ARBA00022771"/>
    </source>
</evidence>
<evidence type="ECO:0000256" key="18">
    <source>
        <dbReference type="ARBA" id="ARBA00082128"/>
    </source>
</evidence>
<dbReference type="GO" id="GO:0012505">
    <property type="term" value="C:endomembrane system"/>
    <property type="evidence" value="ECO:0007669"/>
    <property type="project" value="UniProtKB-SubCell"/>
</dbReference>
<comment type="function">
    <text evidence="14">Catalytic component of the DSC E3 ubiquitin ligase complex which is required for the srbA transcriptional activator proteolytic cleavage to release the soluble transcription factor from the membrane in low oxygen or sterol conditions. Required for growth during hypoxia and triazole drug susceptibility, as well as for virulence in a murine model of invasive pulmonary aspergillosis (IPA).</text>
</comment>
<feature type="transmembrane region" description="Helical" evidence="21">
    <location>
        <begin position="421"/>
        <end position="446"/>
    </location>
</feature>
<dbReference type="EMBL" id="MU005576">
    <property type="protein sequence ID" value="KAF2686685.1"/>
    <property type="molecule type" value="Genomic_DNA"/>
</dbReference>
<evidence type="ECO:0000256" key="21">
    <source>
        <dbReference type="SAM" id="Phobius"/>
    </source>
</evidence>
<feature type="chain" id="PRO_5026026347" description="DSC E3 ubiquitin ligase complex subunit A" evidence="22">
    <location>
        <begin position="26"/>
        <end position="819"/>
    </location>
</feature>
<dbReference type="Gene3D" id="3.30.40.10">
    <property type="entry name" value="Zinc/RING finger domain, C3HC4 (zinc finger)"/>
    <property type="match status" value="1"/>
</dbReference>
<keyword evidence="11" id="KW-0862">Zinc</keyword>
<keyword evidence="10" id="KW-0833">Ubl conjugation pathway</keyword>
<evidence type="ECO:0000256" key="17">
    <source>
        <dbReference type="ARBA" id="ARBA00077885"/>
    </source>
</evidence>
<evidence type="ECO:0000256" key="4">
    <source>
        <dbReference type="ARBA" id="ARBA00012483"/>
    </source>
</evidence>
<dbReference type="PANTHER" id="PTHR22763">
    <property type="entry name" value="RING ZINC FINGER PROTEIN"/>
    <property type="match status" value="1"/>
</dbReference>
<keyword evidence="7" id="KW-0479">Metal-binding</keyword>
<evidence type="ECO:0000256" key="20">
    <source>
        <dbReference type="SAM" id="MobiDB-lite"/>
    </source>
</evidence>
<protein>
    <recommendedName>
        <fullName evidence="16">DSC E3 ubiquitin ligase complex subunit A</fullName>
        <ecNumber evidence="4">2.3.2.27</ecNumber>
    </recommendedName>
    <alternativeName>
        <fullName evidence="17">Defective for SREBP cleavage protein A</fullName>
    </alternativeName>
    <alternativeName>
        <fullName evidence="18">RING-type E3 ubiquitin transferase dscA</fullName>
    </alternativeName>
</protein>
<dbReference type="PANTHER" id="PTHR22763:SF162">
    <property type="entry name" value="TRANSMEMBRANE E3 UBIQUITIN-PROTEIN LIGASE 1"/>
    <property type="match status" value="1"/>
</dbReference>
<comment type="catalytic activity">
    <reaction evidence="1">
        <text>S-ubiquitinyl-[E2 ubiquitin-conjugating enzyme]-L-cysteine + [acceptor protein]-L-lysine = [E2 ubiquitin-conjugating enzyme]-L-cysteine + N(6)-ubiquitinyl-[acceptor protein]-L-lysine.</text>
        <dbReference type="EC" id="2.3.2.27"/>
    </reaction>
</comment>
<keyword evidence="13 21" id="KW-0472">Membrane</keyword>
<proteinExistence type="predicted"/>
<organism evidence="24 25">
    <name type="scientific">Lentithecium fluviatile CBS 122367</name>
    <dbReference type="NCBI Taxonomy" id="1168545"/>
    <lineage>
        <taxon>Eukaryota</taxon>
        <taxon>Fungi</taxon>
        <taxon>Dikarya</taxon>
        <taxon>Ascomycota</taxon>
        <taxon>Pezizomycotina</taxon>
        <taxon>Dothideomycetes</taxon>
        <taxon>Pleosporomycetidae</taxon>
        <taxon>Pleosporales</taxon>
        <taxon>Massarineae</taxon>
        <taxon>Lentitheciaceae</taxon>
        <taxon>Lentithecium</taxon>
    </lineage>
</organism>
<dbReference type="PROSITE" id="PS50089">
    <property type="entry name" value="ZF_RING_2"/>
    <property type="match status" value="1"/>
</dbReference>
<evidence type="ECO:0000256" key="7">
    <source>
        <dbReference type="ARBA" id="ARBA00022723"/>
    </source>
</evidence>
<name>A0A6G1J947_9PLEO</name>
<dbReference type="AlphaFoldDB" id="A0A6G1J947"/>
<comment type="pathway">
    <text evidence="3">Protein modification; protein ubiquitination.</text>
</comment>
<evidence type="ECO:0000259" key="23">
    <source>
        <dbReference type="PROSITE" id="PS50089"/>
    </source>
</evidence>
<evidence type="ECO:0000256" key="13">
    <source>
        <dbReference type="ARBA" id="ARBA00023136"/>
    </source>
</evidence>
<comment type="subcellular location">
    <subcellularLocation>
        <location evidence="2">Endomembrane system</location>
        <topology evidence="2">Multi-pass membrane protein</topology>
    </subcellularLocation>
</comment>
<feature type="signal peptide" evidence="22">
    <location>
        <begin position="1"/>
        <end position="25"/>
    </location>
</feature>
<reference evidence="24" key="1">
    <citation type="journal article" date="2020" name="Stud. Mycol.">
        <title>101 Dothideomycetes genomes: a test case for predicting lifestyles and emergence of pathogens.</title>
        <authorList>
            <person name="Haridas S."/>
            <person name="Albert R."/>
            <person name="Binder M."/>
            <person name="Bloem J."/>
            <person name="Labutti K."/>
            <person name="Salamov A."/>
            <person name="Andreopoulos B."/>
            <person name="Baker S."/>
            <person name="Barry K."/>
            <person name="Bills G."/>
            <person name="Bluhm B."/>
            <person name="Cannon C."/>
            <person name="Castanera R."/>
            <person name="Culley D."/>
            <person name="Daum C."/>
            <person name="Ezra D."/>
            <person name="Gonzalez J."/>
            <person name="Henrissat B."/>
            <person name="Kuo A."/>
            <person name="Liang C."/>
            <person name="Lipzen A."/>
            <person name="Lutzoni F."/>
            <person name="Magnuson J."/>
            <person name="Mondo S."/>
            <person name="Nolan M."/>
            <person name="Ohm R."/>
            <person name="Pangilinan J."/>
            <person name="Park H.-J."/>
            <person name="Ramirez L."/>
            <person name="Alfaro M."/>
            <person name="Sun H."/>
            <person name="Tritt A."/>
            <person name="Yoshinaga Y."/>
            <person name="Zwiers L.-H."/>
            <person name="Turgeon B."/>
            <person name="Goodwin S."/>
            <person name="Spatafora J."/>
            <person name="Crous P."/>
            <person name="Grigoriev I."/>
        </authorList>
    </citation>
    <scope>NUCLEOTIDE SEQUENCE</scope>
    <source>
        <strain evidence="24">CBS 122367</strain>
    </source>
</reference>
<evidence type="ECO:0000313" key="25">
    <source>
        <dbReference type="Proteomes" id="UP000799291"/>
    </source>
</evidence>
<dbReference type="GO" id="GO:0043161">
    <property type="term" value="P:proteasome-mediated ubiquitin-dependent protein catabolic process"/>
    <property type="evidence" value="ECO:0007669"/>
    <property type="project" value="TreeGrafter"/>
</dbReference>
<gene>
    <name evidence="24" type="ORF">K458DRAFT_298045</name>
</gene>
<comment type="subunit">
    <text evidence="15">Component of the DSC E3 ubiquitin ligase complex composed of dscA, dscB, dscC and dscD.</text>
</comment>
<evidence type="ECO:0000256" key="10">
    <source>
        <dbReference type="ARBA" id="ARBA00022786"/>
    </source>
</evidence>
<keyword evidence="8 22" id="KW-0732">Signal</keyword>
<feature type="region of interest" description="Disordered" evidence="20">
    <location>
        <begin position="711"/>
        <end position="744"/>
    </location>
</feature>
<evidence type="ECO:0000256" key="8">
    <source>
        <dbReference type="ARBA" id="ARBA00022729"/>
    </source>
</evidence>
<dbReference type="InterPro" id="IPR050731">
    <property type="entry name" value="HRD1_E3_ubiq-ligases"/>
</dbReference>
<evidence type="ECO:0000256" key="3">
    <source>
        <dbReference type="ARBA" id="ARBA00004906"/>
    </source>
</evidence>
<keyword evidence="6 21" id="KW-0812">Transmembrane</keyword>
<dbReference type="EC" id="2.3.2.27" evidence="4"/>
<evidence type="ECO:0000256" key="22">
    <source>
        <dbReference type="SAM" id="SignalP"/>
    </source>
</evidence>
<feature type="transmembrane region" description="Helical" evidence="21">
    <location>
        <begin position="452"/>
        <end position="473"/>
    </location>
</feature>
<dbReference type="InterPro" id="IPR013083">
    <property type="entry name" value="Znf_RING/FYVE/PHD"/>
</dbReference>
<dbReference type="FunFam" id="3.30.40.10:FF:000626">
    <property type="entry name" value="Transmembrane ubiquitin ligase 1"/>
    <property type="match status" value="1"/>
</dbReference>
<feature type="transmembrane region" description="Helical" evidence="21">
    <location>
        <begin position="660"/>
        <end position="678"/>
    </location>
</feature>
<keyword evidence="25" id="KW-1185">Reference proteome</keyword>
<keyword evidence="12 21" id="KW-1133">Transmembrane helix</keyword>
<evidence type="ECO:0000256" key="2">
    <source>
        <dbReference type="ARBA" id="ARBA00004127"/>
    </source>
</evidence>
<evidence type="ECO:0000256" key="1">
    <source>
        <dbReference type="ARBA" id="ARBA00000900"/>
    </source>
</evidence>
<feature type="domain" description="RING-type" evidence="23">
    <location>
        <begin position="750"/>
        <end position="813"/>
    </location>
</feature>
<feature type="region of interest" description="Disordered" evidence="20">
    <location>
        <begin position="486"/>
        <end position="538"/>
    </location>
</feature>
<dbReference type="GO" id="GO:0044695">
    <property type="term" value="C:Dsc E3 ubiquitin ligase complex"/>
    <property type="evidence" value="ECO:0007669"/>
    <property type="project" value="TreeGrafter"/>
</dbReference>
<feature type="transmembrane region" description="Helical" evidence="21">
    <location>
        <begin position="390"/>
        <end position="409"/>
    </location>
</feature>
<dbReference type="OrthoDB" id="9984778at2759"/>
<keyword evidence="5" id="KW-0808">Transferase</keyword>
<dbReference type="Proteomes" id="UP000799291">
    <property type="component" value="Unassembled WGS sequence"/>
</dbReference>
<evidence type="ECO:0000256" key="16">
    <source>
        <dbReference type="ARBA" id="ARBA00071072"/>
    </source>
</evidence>
<dbReference type="SUPFAM" id="SSF57850">
    <property type="entry name" value="RING/U-box"/>
    <property type="match status" value="1"/>
</dbReference>
<dbReference type="Pfam" id="PF13639">
    <property type="entry name" value="zf-RING_2"/>
    <property type="match status" value="1"/>
</dbReference>
<feature type="compositionally biased region" description="Low complexity" evidence="20">
    <location>
        <begin position="717"/>
        <end position="734"/>
    </location>
</feature>
<feature type="transmembrane region" description="Helical" evidence="21">
    <location>
        <begin position="597"/>
        <end position="616"/>
    </location>
</feature>
<evidence type="ECO:0000256" key="11">
    <source>
        <dbReference type="ARBA" id="ARBA00022833"/>
    </source>
</evidence>
<dbReference type="SMART" id="SM00184">
    <property type="entry name" value="RING"/>
    <property type="match status" value="1"/>
</dbReference>